<comment type="caution">
    <text evidence="1">The sequence shown here is derived from an EMBL/GenBank/DDBJ whole genome shotgun (WGS) entry which is preliminary data.</text>
</comment>
<proteinExistence type="predicted"/>
<reference evidence="1" key="1">
    <citation type="submission" date="2022-11" db="EMBL/GenBank/DDBJ databases">
        <title>Chromosomal genome sequence assembly and mating type (MAT) locus characterization of the leprose asexual lichenized fungus Lepraria neglecta (Nyl.) Erichsen.</title>
        <authorList>
            <person name="Allen J.L."/>
            <person name="Pfeffer B."/>
        </authorList>
    </citation>
    <scope>NUCLEOTIDE SEQUENCE</scope>
    <source>
        <strain evidence="1">Allen 5258</strain>
    </source>
</reference>
<dbReference type="AlphaFoldDB" id="A0AAD9Z0J3"/>
<dbReference type="EMBL" id="JASNWA010000010">
    <property type="protein sequence ID" value="KAK3169005.1"/>
    <property type="molecule type" value="Genomic_DNA"/>
</dbReference>
<organism evidence="1 2">
    <name type="scientific">Lepraria neglecta</name>
    <dbReference type="NCBI Taxonomy" id="209136"/>
    <lineage>
        <taxon>Eukaryota</taxon>
        <taxon>Fungi</taxon>
        <taxon>Dikarya</taxon>
        <taxon>Ascomycota</taxon>
        <taxon>Pezizomycotina</taxon>
        <taxon>Lecanoromycetes</taxon>
        <taxon>OSLEUM clade</taxon>
        <taxon>Lecanoromycetidae</taxon>
        <taxon>Lecanorales</taxon>
        <taxon>Lecanorineae</taxon>
        <taxon>Stereocaulaceae</taxon>
        <taxon>Lepraria</taxon>
    </lineage>
</organism>
<dbReference type="InterPro" id="IPR029058">
    <property type="entry name" value="AB_hydrolase_fold"/>
</dbReference>
<evidence type="ECO:0000313" key="2">
    <source>
        <dbReference type="Proteomes" id="UP001276659"/>
    </source>
</evidence>
<protein>
    <recommendedName>
        <fullName evidence="3">AB hydrolase-1 domain-containing protein</fullName>
    </recommendedName>
</protein>
<evidence type="ECO:0008006" key="3">
    <source>
        <dbReference type="Google" id="ProtNLM"/>
    </source>
</evidence>
<dbReference type="PANTHER" id="PTHR43194:SF4">
    <property type="entry name" value="AB HYDROLASE-1 DOMAIN-CONTAINING PROTEIN"/>
    <property type="match status" value="1"/>
</dbReference>
<accession>A0AAD9Z0J3</accession>
<name>A0AAD9Z0J3_9LECA</name>
<dbReference type="SUPFAM" id="SSF53474">
    <property type="entry name" value="alpha/beta-Hydrolases"/>
    <property type="match status" value="1"/>
</dbReference>
<dbReference type="InterPro" id="IPR050228">
    <property type="entry name" value="Carboxylesterase_BioH"/>
</dbReference>
<dbReference type="Proteomes" id="UP001276659">
    <property type="component" value="Unassembled WGS sequence"/>
</dbReference>
<evidence type="ECO:0000313" key="1">
    <source>
        <dbReference type="EMBL" id="KAK3169005.1"/>
    </source>
</evidence>
<keyword evidence="2" id="KW-1185">Reference proteome</keyword>
<dbReference type="PANTHER" id="PTHR43194">
    <property type="entry name" value="HYDROLASE ALPHA/BETA FOLD FAMILY"/>
    <property type="match status" value="1"/>
</dbReference>
<dbReference type="Gene3D" id="3.40.50.1820">
    <property type="entry name" value="alpha/beta hydrolase"/>
    <property type="match status" value="1"/>
</dbReference>
<gene>
    <name evidence="1" type="ORF">OEA41_005453</name>
</gene>
<sequence length="211" mass="23259">MVESDLLDLMNQNWLNTPDGRQGWASWFVQNGYTVYIVDQPQRGRSAYNPDGSLGTFSAEAISTLFTGVQYLKLWPQAHLHTQWPGVQVQTKTQNAGAALLDRIGPAVLIAHSEGGPLGFTIADVRPSLVKALISIEPEGPPFEDRFPPSSKIKRPFGLTNIPITYDPPVRDPATDLPINTTPRAGPHLSNWWLRAKPVFMPCTTTAQCDI</sequence>